<dbReference type="Proteomes" id="UP001303160">
    <property type="component" value="Unassembled WGS sequence"/>
</dbReference>
<evidence type="ECO:0000313" key="3">
    <source>
        <dbReference type="Proteomes" id="UP001303160"/>
    </source>
</evidence>
<sequence>MVPAKKDGWTDKMRKRPTVFFRAVASRGSRCAAGELFPRESDLQLRVKYCLLRIFTNLNFSPLTTSPHNIIMAKTKKSNTKAKPAKEPKASQDKVTKPKAVESKEEKGKKAQAVQKALEQEQKAAKDASSSSESDSESDSDSSSSSDSDSDSDSESEEETTKPTTTNSSSPTKPSESALHSADFIALDSDESSSESDDDDDDKKDKPPRRNEKFRHKKPTQAPSAPHPSGLPRLERRRQKFIDTELRKIRMRHGVPVDDETPHPGVDKEFALWFEKFDVMWAKNAEKREQRKEAKKAQRVRAVAKRMEKKALKAAEREAKAEQKNENRKALGLPEKEIPKVMTKTEKKKVRKAALKAEGKTLSEEKKANKARKARKTAERKVAWKEAKKAKRAKKESKK</sequence>
<feature type="region of interest" description="Disordered" evidence="1">
    <location>
        <begin position="289"/>
        <end position="399"/>
    </location>
</feature>
<comment type="caution">
    <text evidence="2">The sequence shown here is derived from an EMBL/GenBank/DDBJ whole genome shotgun (WGS) entry which is preliminary data.</text>
</comment>
<feature type="compositionally biased region" description="Basic and acidic residues" evidence="1">
    <location>
        <begin position="355"/>
        <end position="368"/>
    </location>
</feature>
<evidence type="ECO:0000256" key="1">
    <source>
        <dbReference type="SAM" id="MobiDB-lite"/>
    </source>
</evidence>
<name>A0AAN6X8U1_9PEZI</name>
<organism evidence="2 3">
    <name type="scientific">Triangularia verruculosa</name>
    <dbReference type="NCBI Taxonomy" id="2587418"/>
    <lineage>
        <taxon>Eukaryota</taxon>
        <taxon>Fungi</taxon>
        <taxon>Dikarya</taxon>
        <taxon>Ascomycota</taxon>
        <taxon>Pezizomycotina</taxon>
        <taxon>Sordariomycetes</taxon>
        <taxon>Sordariomycetidae</taxon>
        <taxon>Sordariales</taxon>
        <taxon>Podosporaceae</taxon>
        <taxon>Triangularia</taxon>
    </lineage>
</organism>
<feature type="compositionally biased region" description="Acidic residues" evidence="1">
    <location>
        <begin position="148"/>
        <end position="158"/>
    </location>
</feature>
<proteinExistence type="predicted"/>
<reference evidence="2" key="2">
    <citation type="submission" date="2023-05" db="EMBL/GenBank/DDBJ databases">
        <authorList>
            <consortium name="Lawrence Berkeley National Laboratory"/>
            <person name="Steindorff A."/>
            <person name="Hensen N."/>
            <person name="Bonometti L."/>
            <person name="Westerberg I."/>
            <person name="Brannstrom I.O."/>
            <person name="Guillou S."/>
            <person name="Cros-Aarteil S."/>
            <person name="Calhoun S."/>
            <person name="Haridas S."/>
            <person name="Kuo A."/>
            <person name="Mondo S."/>
            <person name="Pangilinan J."/>
            <person name="Riley R."/>
            <person name="Labutti K."/>
            <person name="Andreopoulos B."/>
            <person name="Lipzen A."/>
            <person name="Chen C."/>
            <person name="Yanf M."/>
            <person name="Daum C."/>
            <person name="Ng V."/>
            <person name="Clum A."/>
            <person name="Ohm R."/>
            <person name="Martin F."/>
            <person name="Silar P."/>
            <person name="Natvig D."/>
            <person name="Lalanne C."/>
            <person name="Gautier V."/>
            <person name="Ament-Velasquez S.L."/>
            <person name="Kruys A."/>
            <person name="Hutchinson M.I."/>
            <person name="Powell A.J."/>
            <person name="Barry K."/>
            <person name="Miller A.N."/>
            <person name="Grigoriev I.V."/>
            <person name="Debuchy R."/>
            <person name="Gladieux P."/>
            <person name="Thoren M.H."/>
            <person name="Johannesson H."/>
        </authorList>
    </citation>
    <scope>NUCLEOTIDE SEQUENCE</scope>
    <source>
        <strain evidence="2">CBS 315.58</strain>
    </source>
</reference>
<accession>A0AAN6X8U1</accession>
<reference evidence="2" key="1">
    <citation type="journal article" date="2023" name="Mol. Phylogenet. Evol.">
        <title>Genome-scale phylogeny and comparative genomics of the fungal order Sordariales.</title>
        <authorList>
            <person name="Hensen N."/>
            <person name="Bonometti L."/>
            <person name="Westerberg I."/>
            <person name="Brannstrom I.O."/>
            <person name="Guillou S."/>
            <person name="Cros-Aarteil S."/>
            <person name="Calhoun S."/>
            <person name="Haridas S."/>
            <person name="Kuo A."/>
            <person name="Mondo S."/>
            <person name="Pangilinan J."/>
            <person name="Riley R."/>
            <person name="LaButti K."/>
            <person name="Andreopoulos B."/>
            <person name="Lipzen A."/>
            <person name="Chen C."/>
            <person name="Yan M."/>
            <person name="Daum C."/>
            <person name="Ng V."/>
            <person name="Clum A."/>
            <person name="Steindorff A."/>
            <person name="Ohm R.A."/>
            <person name="Martin F."/>
            <person name="Silar P."/>
            <person name="Natvig D.O."/>
            <person name="Lalanne C."/>
            <person name="Gautier V."/>
            <person name="Ament-Velasquez S.L."/>
            <person name="Kruys A."/>
            <person name="Hutchinson M.I."/>
            <person name="Powell A.J."/>
            <person name="Barry K."/>
            <person name="Miller A.N."/>
            <person name="Grigoriev I.V."/>
            <person name="Debuchy R."/>
            <person name="Gladieux P."/>
            <person name="Hiltunen Thoren M."/>
            <person name="Johannesson H."/>
        </authorList>
    </citation>
    <scope>NUCLEOTIDE SEQUENCE</scope>
    <source>
        <strain evidence="2">CBS 315.58</strain>
    </source>
</reference>
<dbReference type="EMBL" id="MU864002">
    <property type="protein sequence ID" value="KAK4195806.1"/>
    <property type="molecule type" value="Genomic_DNA"/>
</dbReference>
<feature type="compositionally biased region" description="Basic and acidic residues" evidence="1">
    <location>
        <begin position="305"/>
        <end position="345"/>
    </location>
</feature>
<feature type="compositionally biased region" description="Basic and acidic residues" evidence="1">
    <location>
        <begin position="84"/>
        <end position="109"/>
    </location>
</feature>
<gene>
    <name evidence="2" type="ORF">QBC40DRAFT_352268</name>
</gene>
<evidence type="ECO:0000313" key="2">
    <source>
        <dbReference type="EMBL" id="KAK4195806.1"/>
    </source>
</evidence>
<feature type="region of interest" description="Disordered" evidence="1">
    <location>
        <begin position="75"/>
        <end position="241"/>
    </location>
</feature>
<protein>
    <submittedName>
        <fullName evidence="2">Uncharacterized protein</fullName>
    </submittedName>
</protein>
<feature type="compositionally biased region" description="Acidic residues" evidence="1">
    <location>
        <begin position="188"/>
        <end position="202"/>
    </location>
</feature>
<dbReference type="AlphaFoldDB" id="A0AAN6X8U1"/>
<feature type="compositionally biased region" description="Low complexity" evidence="1">
    <location>
        <begin position="162"/>
        <end position="177"/>
    </location>
</feature>
<feature type="compositionally biased region" description="Basic residues" evidence="1">
    <location>
        <begin position="388"/>
        <end position="399"/>
    </location>
</feature>
<feature type="compositionally biased region" description="Basic and acidic residues" evidence="1">
    <location>
        <begin position="376"/>
        <end position="387"/>
    </location>
</feature>
<keyword evidence="3" id="KW-1185">Reference proteome</keyword>